<dbReference type="InterPro" id="IPR015813">
    <property type="entry name" value="Pyrv/PenolPyrv_kinase-like_dom"/>
</dbReference>
<dbReference type="GO" id="GO:0015977">
    <property type="term" value="P:carbon fixation"/>
    <property type="evidence" value="ECO:0007669"/>
    <property type="project" value="UniProtKB-UniRule"/>
</dbReference>
<accession>A0A7W8MSK5</accession>
<dbReference type="Gene3D" id="1.20.1440.90">
    <property type="entry name" value="Phosphoenolpyruvate/pyruvate domain"/>
    <property type="match status" value="1"/>
</dbReference>
<protein>
    <recommendedName>
        <fullName evidence="5 10">Phosphoenolpyruvate carboxylase</fullName>
        <shortName evidence="10">PEPC</shortName>
        <shortName evidence="10">PEPCase</shortName>
        <ecNumber evidence="4 10">4.1.1.31</ecNumber>
    </recommendedName>
</protein>
<evidence type="ECO:0000313" key="15">
    <source>
        <dbReference type="Proteomes" id="UP000568106"/>
    </source>
</evidence>
<dbReference type="GO" id="GO:0000287">
    <property type="term" value="F:magnesium ion binding"/>
    <property type="evidence" value="ECO:0007669"/>
    <property type="project" value="UniProtKB-UniRule"/>
</dbReference>
<keyword evidence="8 10" id="KW-0120">Carbon dioxide fixation</keyword>
<dbReference type="GO" id="GO:0005829">
    <property type="term" value="C:cytosol"/>
    <property type="evidence" value="ECO:0007669"/>
    <property type="project" value="TreeGrafter"/>
</dbReference>
<keyword evidence="6 10" id="KW-0460">Magnesium</keyword>
<gene>
    <name evidence="10" type="primary">ppc</name>
    <name evidence="14" type="ORF">HDF09_001948</name>
</gene>
<dbReference type="PROSITE" id="PS00393">
    <property type="entry name" value="PEPCASE_2"/>
    <property type="match status" value="1"/>
</dbReference>
<evidence type="ECO:0000256" key="7">
    <source>
        <dbReference type="ARBA" id="ARBA00023239"/>
    </source>
</evidence>
<evidence type="ECO:0000313" key="14">
    <source>
        <dbReference type="EMBL" id="MBB5317279.1"/>
    </source>
</evidence>
<dbReference type="Proteomes" id="UP000568106">
    <property type="component" value="Unassembled WGS sequence"/>
</dbReference>
<dbReference type="InterPro" id="IPR022805">
    <property type="entry name" value="PEP_COase_bac/pln-type"/>
</dbReference>
<dbReference type="SUPFAM" id="SSF51621">
    <property type="entry name" value="Phosphoenolpyruvate/pyruvate domain"/>
    <property type="match status" value="1"/>
</dbReference>
<dbReference type="EMBL" id="JACHDY010000002">
    <property type="protein sequence ID" value="MBB5317279.1"/>
    <property type="molecule type" value="Genomic_DNA"/>
</dbReference>
<organism evidence="14 15">
    <name type="scientific">Tunturiibacter empetritectus</name>
    <dbReference type="NCBI Taxonomy" id="3069691"/>
    <lineage>
        <taxon>Bacteria</taxon>
        <taxon>Pseudomonadati</taxon>
        <taxon>Acidobacteriota</taxon>
        <taxon>Terriglobia</taxon>
        <taxon>Terriglobales</taxon>
        <taxon>Acidobacteriaceae</taxon>
        <taxon>Tunturiibacter</taxon>
    </lineage>
</organism>
<evidence type="ECO:0000256" key="5">
    <source>
        <dbReference type="ARBA" id="ARBA00022419"/>
    </source>
</evidence>
<sequence length="978" mass="109041">MPSLWSPTDWPQRLAELQAPTGELKEAPLRRDVRSLGMLLGEVLREQAGEPLYEAVEALRRIAIARREAEAPQIGAADQAAATAHLQQALARVHTLDLPAAYQLARAFGFYFELINLAETNHRKRRRLSLQLNQNASASGSIQRGDLRGTLRRLRQAGFTTEQVHALLTRICVSPVFTAHPTEVARRSVMFKRRRISDLLEQLDRIPVPEPHLESLERDLLAEITALWQTDDVRSARPTVLDEIRMALDYYESSLFDTLPVLYSEVAAALAAEYPHDKSSNSVTNKSNHDKSSATQSSIANLPQLIRFGSWIGGDRDGNPFVTPQATRDALAMARALLLTHYRRRLQNIFEQLASSTHQVPVSKELRALLDGYLSQLRTAGQSALGERFPHESIRLLIACIMMRLGATPQSAVPVPANPALKPYTRAAEMLSDLTTLRDSLIENSGPRLAEMLIDPLLIEVRTYGLHLQTLDIRQHARVHAAAVAEVSAWCPSNSTDSLNLPSALSDQTAEVLDTFRAIAELKQTYSPESIRQYVISGATSAEDVLQVIWLARLGGVRVEATAPTTDGRIDDPGLQPVPLFESIEDLQNAPAIMRKLWTSDVYKPLLASWNRQQEVMLGYSDSNKDGGMITSTWEIWKAHRALHQVARECNVTLRLFHGRGGTVGRGGGPTHRAIFAQPVDSFTGELRITEQGEVLNWKYSDVVLAERNLELMIAASLDALARPDAALQRGAQTPHLTGEILPAWEATLNELSATSYEFYRKHIVDNPDTFTYFEQSTPVAELEHARLGSRPAKRSGKKTMADLRAIPWVFGWMQSRQLVPAYFGVGHALHQFIQSKPDGLAQLQTMARDFPLFLDIIRNVEMALAKADFGIARLYASLVEDEALRDRVFTTLEAEFNLTHRMILEITQQRSLLETNPVLERSIRLRNPYVDPMSLIQVELMRRKRAALAKEESNSPELDRAISATINGISAGLRNTG</sequence>
<evidence type="ECO:0000256" key="13">
    <source>
        <dbReference type="SAM" id="MobiDB-lite"/>
    </source>
</evidence>
<comment type="function">
    <text evidence="2 10">Forms oxaloacetate, a four-carbon dicarboxylic acid source for the tricarboxylic acid cycle.</text>
</comment>
<dbReference type="GO" id="GO:0008964">
    <property type="term" value="F:phosphoenolpyruvate carboxylase activity"/>
    <property type="evidence" value="ECO:0007669"/>
    <property type="project" value="UniProtKB-UniRule"/>
</dbReference>
<evidence type="ECO:0000256" key="10">
    <source>
        <dbReference type="HAMAP-Rule" id="MF_00595"/>
    </source>
</evidence>
<dbReference type="PROSITE" id="PS00781">
    <property type="entry name" value="PEPCASE_1"/>
    <property type="match status" value="1"/>
</dbReference>
<evidence type="ECO:0000256" key="9">
    <source>
        <dbReference type="ARBA" id="ARBA00048995"/>
    </source>
</evidence>
<dbReference type="GO" id="GO:0006107">
    <property type="term" value="P:oxaloacetate metabolic process"/>
    <property type="evidence" value="ECO:0007669"/>
    <property type="project" value="UniProtKB-UniRule"/>
</dbReference>
<dbReference type="NCBIfam" id="NF000584">
    <property type="entry name" value="PRK00009.1"/>
    <property type="match status" value="1"/>
</dbReference>
<dbReference type="InterPro" id="IPR018129">
    <property type="entry name" value="PEP_COase_Lys_AS"/>
</dbReference>
<dbReference type="InterPro" id="IPR021135">
    <property type="entry name" value="PEP_COase"/>
</dbReference>
<dbReference type="EC" id="4.1.1.31" evidence="4 10"/>
<dbReference type="PRINTS" id="PR00150">
    <property type="entry name" value="PEPCARBXLASE"/>
</dbReference>
<evidence type="ECO:0000256" key="12">
    <source>
        <dbReference type="PROSITE-ProRule" id="PRU10112"/>
    </source>
</evidence>
<evidence type="ECO:0000256" key="11">
    <source>
        <dbReference type="PROSITE-ProRule" id="PRU10111"/>
    </source>
</evidence>
<evidence type="ECO:0000256" key="8">
    <source>
        <dbReference type="ARBA" id="ARBA00023300"/>
    </source>
</evidence>
<evidence type="ECO:0000256" key="4">
    <source>
        <dbReference type="ARBA" id="ARBA00012305"/>
    </source>
</evidence>
<evidence type="ECO:0000256" key="2">
    <source>
        <dbReference type="ARBA" id="ARBA00003670"/>
    </source>
</evidence>
<feature type="region of interest" description="Disordered" evidence="13">
    <location>
        <begin position="277"/>
        <end position="297"/>
    </location>
</feature>
<dbReference type="PANTHER" id="PTHR30523">
    <property type="entry name" value="PHOSPHOENOLPYRUVATE CARBOXYLASE"/>
    <property type="match status" value="1"/>
</dbReference>
<comment type="caution">
    <text evidence="14">The sequence shown here is derived from an EMBL/GenBank/DDBJ whole genome shotgun (WGS) entry which is preliminary data.</text>
</comment>
<dbReference type="AlphaFoldDB" id="A0A7W8MSK5"/>
<keyword evidence="15" id="KW-1185">Reference proteome</keyword>
<comment type="catalytic activity">
    <reaction evidence="9 10">
        <text>oxaloacetate + phosphate = phosphoenolpyruvate + hydrogencarbonate</text>
        <dbReference type="Rhea" id="RHEA:28370"/>
        <dbReference type="ChEBI" id="CHEBI:16452"/>
        <dbReference type="ChEBI" id="CHEBI:17544"/>
        <dbReference type="ChEBI" id="CHEBI:43474"/>
        <dbReference type="ChEBI" id="CHEBI:58702"/>
        <dbReference type="EC" id="4.1.1.31"/>
    </reaction>
</comment>
<evidence type="ECO:0000256" key="6">
    <source>
        <dbReference type="ARBA" id="ARBA00022842"/>
    </source>
</evidence>
<keyword evidence="7 10" id="KW-0456">Lyase</keyword>
<feature type="active site" evidence="10 11">
    <location>
        <position position="180"/>
    </location>
</feature>
<proteinExistence type="inferred from homology"/>
<comment type="subunit">
    <text evidence="10">Homotetramer.</text>
</comment>
<feature type="active site" evidence="10 12">
    <location>
        <position position="625"/>
    </location>
</feature>
<comment type="similarity">
    <text evidence="3 10">Belongs to the PEPCase type 1 family.</text>
</comment>
<dbReference type="Pfam" id="PF00311">
    <property type="entry name" value="PEPcase"/>
    <property type="match status" value="2"/>
</dbReference>
<dbReference type="HAMAP" id="MF_00595">
    <property type="entry name" value="PEPcase_type1"/>
    <property type="match status" value="1"/>
</dbReference>
<dbReference type="PANTHER" id="PTHR30523:SF6">
    <property type="entry name" value="PHOSPHOENOLPYRUVATE CARBOXYLASE"/>
    <property type="match status" value="1"/>
</dbReference>
<dbReference type="InterPro" id="IPR033129">
    <property type="entry name" value="PEPCASE_His_AS"/>
</dbReference>
<evidence type="ECO:0000256" key="3">
    <source>
        <dbReference type="ARBA" id="ARBA00008346"/>
    </source>
</evidence>
<name>A0A7W8MSK5_9BACT</name>
<reference evidence="14" key="1">
    <citation type="submission" date="2020-08" db="EMBL/GenBank/DDBJ databases">
        <title>Genomic Encyclopedia of Type Strains, Phase IV (KMG-V): Genome sequencing to study the core and pangenomes of soil and plant-associated prokaryotes.</title>
        <authorList>
            <person name="Whitman W."/>
        </authorList>
    </citation>
    <scope>NUCLEOTIDE SEQUENCE [LARGE SCALE GENOMIC DNA]</scope>
    <source>
        <strain evidence="14">M8UP27</strain>
    </source>
</reference>
<evidence type="ECO:0000256" key="1">
    <source>
        <dbReference type="ARBA" id="ARBA00001946"/>
    </source>
</evidence>
<comment type="cofactor">
    <cofactor evidence="1 10">
        <name>Mg(2+)</name>
        <dbReference type="ChEBI" id="CHEBI:18420"/>
    </cofactor>
</comment>
<dbReference type="GO" id="GO:0006099">
    <property type="term" value="P:tricarboxylic acid cycle"/>
    <property type="evidence" value="ECO:0007669"/>
    <property type="project" value="InterPro"/>
</dbReference>